<protein>
    <submittedName>
        <fullName evidence="1">NAD-P-binding protein</fullName>
    </submittedName>
</protein>
<reference evidence="1" key="2">
    <citation type="journal article" date="2020" name="Nat. Commun.">
        <title>Large-scale genome sequencing of mycorrhizal fungi provides insights into the early evolution of symbiotic traits.</title>
        <authorList>
            <person name="Miyauchi S."/>
            <person name="Kiss E."/>
            <person name="Kuo A."/>
            <person name="Drula E."/>
            <person name="Kohler A."/>
            <person name="Sanchez-Garcia M."/>
            <person name="Morin E."/>
            <person name="Andreopoulos B."/>
            <person name="Barry K.W."/>
            <person name="Bonito G."/>
            <person name="Buee M."/>
            <person name="Carver A."/>
            <person name="Chen C."/>
            <person name="Cichocki N."/>
            <person name="Clum A."/>
            <person name="Culley D."/>
            <person name="Crous P.W."/>
            <person name="Fauchery L."/>
            <person name="Girlanda M."/>
            <person name="Hayes R.D."/>
            <person name="Keri Z."/>
            <person name="LaButti K."/>
            <person name="Lipzen A."/>
            <person name="Lombard V."/>
            <person name="Magnuson J."/>
            <person name="Maillard F."/>
            <person name="Murat C."/>
            <person name="Nolan M."/>
            <person name="Ohm R.A."/>
            <person name="Pangilinan J."/>
            <person name="Pereira M.F."/>
            <person name="Perotto S."/>
            <person name="Peter M."/>
            <person name="Pfister S."/>
            <person name="Riley R."/>
            <person name="Sitrit Y."/>
            <person name="Stielow J.B."/>
            <person name="Szollosi G."/>
            <person name="Zifcakova L."/>
            <person name="Stursova M."/>
            <person name="Spatafora J.W."/>
            <person name="Tedersoo L."/>
            <person name="Vaario L.M."/>
            <person name="Yamada A."/>
            <person name="Yan M."/>
            <person name="Wang P."/>
            <person name="Xu J."/>
            <person name="Bruns T."/>
            <person name="Baldrian P."/>
            <person name="Vilgalys R."/>
            <person name="Dunand C."/>
            <person name="Henrissat B."/>
            <person name="Grigoriev I.V."/>
            <person name="Hibbett D."/>
            <person name="Nagy L.G."/>
            <person name="Martin F.M."/>
        </authorList>
    </citation>
    <scope>NUCLEOTIDE SEQUENCE</scope>
    <source>
        <strain evidence="1">P2</strain>
    </source>
</reference>
<keyword evidence="2" id="KW-1185">Reference proteome</keyword>
<gene>
    <name evidence="1" type="ORF">BDM02DRAFT_3128688</name>
</gene>
<evidence type="ECO:0000313" key="2">
    <source>
        <dbReference type="Proteomes" id="UP000886501"/>
    </source>
</evidence>
<proteinExistence type="predicted"/>
<reference evidence="1" key="1">
    <citation type="submission" date="2019-10" db="EMBL/GenBank/DDBJ databases">
        <authorList>
            <consortium name="DOE Joint Genome Institute"/>
            <person name="Kuo A."/>
            <person name="Miyauchi S."/>
            <person name="Kiss E."/>
            <person name="Drula E."/>
            <person name="Kohler A."/>
            <person name="Sanchez-Garcia M."/>
            <person name="Andreopoulos B."/>
            <person name="Barry K.W."/>
            <person name="Bonito G."/>
            <person name="Buee M."/>
            <person name="Carver A."/>
            <person name="Chen C."/>
            <person name="Cichocki N."/>
            <person name="Clum A."/>
            <person name="Culley D."/>
            <person name="Crous P.W."/>
            <person name="Fauchery L."/>
            <person name="Girlanda M."/>
            <person name="Hayes R."/>
            <person name="Keri Z."/>
            <person name="Labutti K."/>
            <person name="Lipzen A."/>
            <person name="Lombard V."/>
            <person name="Magnuson J."/>
            <person name="Maillard F."/>
            <person name="Morin E."/>
            <person name="Murat C."/>
            <person name="Nolan M."/>
            <person name="Ohm R."/>
            <person name="Pangilinan J."/>
            <person name="Pereira M."/>
            <person name="Perotto S."/>
            <person name="Peter M."/>
            <person name="Riley R."/>
            <person name="Sitrit Y."/>
            <person name="Stielow B."/>
            <person name="Szollosi G."/>
            <person name="Zifcakova L."/>
            <person name="Stursova M."/>
            <person name="Spatafora J.W."/>
            <person name="Tedersoo L."/>
            <person name="Vaario L.-M."/>
            <person name="Yamada A."/>
            <person name="Yan M."/>
            <person name="Wang P."/>
            <person name="Xu J."/>
            <person name="Bruns T."/>
            <person name="Baldrian P."/>
            <person name="Vilgalys R."/>
            <person name="Henrissat B."/>
            <person name="Grigoriev I.V."/>
            <person name="Hibbett D."/>
            <person name="Nagy L.G."/>
            <person name="Martin F.M."/>
        </authorList>
    </citation>
    <scope>NUCLEOTIDE SEQUENCE</scope>
    <source>
        <strain evidence="1">P2</strain>
    </source>
</reference>
<dbReference type="EMBL" id="MU118005">
    <property type="protein sequence ID" value="KAF9648922.1"/>
    <property type="molecule type" value="Genomic_DNA"/>
</dbReference>
<name>A0ACB6ZHA3_THEGA</name>
<evidence type="ECO:0000313" key="1">
    <source>
        <dbReference type="EMBL" id="KAF9648922.1"/>
    </source>
</evidence>
<organism evidence="1 2">
    <name type="scientific">Thelephora ganbajun</name>
    <name type="common">Ganba fungus</name>
    <dbReference type="NCBI Taxonomy" id="370292"/>
    <lineage>
        <taxon>Eukaryota</taxon>
        <taxon>Fungi</taxon>
        <taxon>Dikarya</taxon>
        <taxon>Basidiomycota</taxon>
        <taxon>Agaricomycotina</taxon>
        <taxon>Agaricomycetes</taxon>
        <taxon>Thelephorales</taxon>
        <taxon>Thelephoraceae</taxon>
        <taxon>Thelephora</taxon>
    </lineage>
</organism>
<comment type="caution">
    <text evidence="1">The sequence shown here is derived from an EMBL/GenBank/DDBJ whole genome shotgun (WGS) entry which is preliminary data.</text>
</comment>
<dbReference type="Proteomes" id="UP000886501">
    <property type="component" value="Unassembled WGS sequence"/>
</dbReference>
<sequence>MAVAYVHPSSIVTGSSSGFGLLLTKKALESGDTVIATLRKPPVLKKLQSQYPEGRLHLIKVDVTKKEEVVAGFKYAAEEVGRIDIVFNNAGYTLLGEAEGTDEESARKQFEVNYWGALAVSTESVKFFREVNKPQGGKLWNVSSAVGWTAPPALSQYSASKHALEGATEALALELDPAWNIKISLLEFGSFRTRILAPESLITLPVHPAYTNPNLMTHYVRGFFDAGEAPGDSEKAINVLYDKVADDPNPPLRIPLGQDALRDVRVSAQKILEDCERTAPLSADLLYVKS</sequence>
<accession>A0ACB6ZHA3</accession>